<dbReference type="EMBL" id="JAVRRG010000034">
    <property type="protein sequence ID" value="KAK5094486.1"/>
    <property type="molecule type" value="Genomic_DNA"/>
</dbReference>
<feature type="transmembrane region" description="Helical" evidence="6">
    <location>
        <begin position="316"/>
        <end position="341"/>
    </location>
</feature>
<feature type="transmembrane region" description="Helical" evidence="6">
    <location>
        <begin position="353"/>
        <end position="371"/>
    </location>
</feature>
<dbReference type="PANTHER" id="PTHR43791:SF47">
    <property type="entry name" value="MAJOR FACILITATOR SUPERFAMILY (MFS) PROFILE DOMAIN-CONTAINING PROTEIN-RELATED"/>
    <property type="match status" value="1"/>
</dbReference>
<keyword evidence="4 6" id="KW-1133">Transmembrane helix</keyword>
<feature type="transmembrane region" description="Helical" evidence="6">
    <location>
        <begin position="182"/>
        <end position="202"/>
    </location>
</feature>
<feature type="domain" description="Major facilitator superfamily (MFS) profile" evidence="7">
    <location>
        <begin position="53"/>
        <end position="498"/>
    </location>
</feature>
<feature type="transmembrane region" description="Helical" evidence="6">
    <location>
        <begin position="120"/>
        <end position="140"/>
    </location>
</feature>
<feature type="transmembrane region" description="Helical" evidence="6">
    <location>
        <begin position="439"/>
        <end position="458"/>
    </location>
</feature>
<gene>
    <name evidence="8" type="ORF">LTR24_003642</name>
</gene>
<keyword evidence="3 6" id="KW-0812">Transmembrane</keyword>
<evidence type="ECO:0000256" key="3">
    <source>
        <dbReference type="ARBA" id="ARBA00022692"/>
    </source>
</evidence>
<evidence type="ECO:0000256" key="5">
    <source>
        <dbReference type="ARBA" id="ARBA00023136"/>
    </source>
</evidence>
<name>A0ABR0KF00_9EURO</name>
<dbReference type="SUPFAM" id="SSF103473">
    <property type="entry name" value="MFS general substrate transporter"/>
    <property type="match status" value="1"/>
</dbReference>
<feature type="transmembrane region" description="Helical" evidence="6">
    <location>
        <begin position="146"/>
        <end position="170"/>
    </location>
</feature>
<evidence type="ECO:0000256" key="2">
    <source>
        <dbReference type="ARBA" id="ARBA00022448"/>
    </source>
</evidence>
<dbReference type="InterPro" id="IPR020846">
    <property type="entry name" value="MFS_dom"/>
</dbReference>
<evidence type="ECO:0000256" key="6">
    <source>
        <dbReference type="SAM" id="Phobius"/>
    </source>
</evidence>
<dbReference type="InterPro" id="IPR011701">
    <property type="entry name" value="MFS"/>
</dbReference>
<dbReference type="Proteomes" id="UP001345013">
    <property type="component" value="Unassembled WGS sequence"/>
</dbReference>
<reference evidence="8 9" key="1">
    <citation type="submission" date="2023-08" db="EMBL/GenBank/DDBJ databases">
        <title>Black Yeasts Isolated from many extreme environments.</title>
        <authorList>
            <person name="Coleine C."/>
            <person name="Stajich J.E."/>
            <person name="Selbmann L."/>
        </authorList>
    </citation>
    <scope>NUCLEOTIDE SEQUENCE [LARGE SCALE GENOMIC DNA]</scope>
    <source>
        <strain evidence="8 9">CCFEE 5885</strain>
    </source>
</reference>
<evidence type="ECO:0000256" key="1">
    <source>
        <dbReference type="ARBA" id="ARBA00004141"/>
    </source>
</evidence>
<dbReference type="Pfam" id="PF07690">
    <property type="entry name" value="MFS_1"/>
    <property type="match status" value="1"/>
</dbReference>
<comment type="caution">
    <text evidence="8">The sequence shown here is derived from an EMBL/GenBank/DDBJ whole genome shotgun (WGS) entry which is preliminary data.</text>
</comment>
<keyword evidence="9" id="KW-1185">Reference proteome</keyword>
<feature type="transmembrane region" description="Helical" evidence="6">
    <location>
        <begin position="53"/>
        <end position="79"/>
    </location>
</feature>
<keyword evidence="5 6" id="KW-0472">Membrane</keyword>
<evidence type="ECO:0000313" key="8">
    <source>
        <dbReference type="EMBL" id="KAK5094486.1"/>
    </source>
</evidence>
<accession>A0ABR0KF00</accession>
<feature type="transmembrane region" description="Helical" evidence="6">
    <location>
        <begin position="91"/>
        <end position="113"/>
    </location>
</feature>
<dbReference type="PROSITE" id="PS50850">
    <property type="entry name" value="MFS"/>
    <property type="match status" value="1"/>
</dbReference>
<dbReference type="PANTHER" id="PTHR43791">
    <property type="entry name" value="PERMEASE-RELATED"/>
    <property type="match status" value="1"/>
</dbReference>
<keyword evidence="2" id="KW-0813">Transport</keyword>
<proteinExistence type="predicted"/>
<feature type="transmembrane region" description="Helical" evidence="6">
    <location>
        <begin position="383"/>
        <end position="401"/>
    </location>
</feature>
<dbReference type="Gene3D" id="1.20.1250.20">
    <property type="entry name" value="MFS general substrate transporter like domains"/>
    <property type="match status" value="2"/>
</dbReference>
<evidence type="ECO:0000313" key="9">
    <source>
        <dbReference type="Proteomes" id="UP001345013"/>
    </source>
</evidence>
<comment type="subcellular location">
    <subcellularLocation>
        <location evidence="1">Membrane</location>
        <topology evidence="1">Multi-pass membrane protein</topology>
    </subcellularLocation>
</comment>
<protein>
    <recommendedName>
        <fullName evidence="7">Major facilitator superfamily (MFS) profile domain-containing protein</fullName>
    </recommendedName>
</protein>
<evidence type="ECO:0000256" key="4">
    <source>
        <dbReference type="ARBA" id="ARBA00022989"/>
    </source>
</evidence>
<dbReference type="InterPro" id="IPR036259">
    <property type="entry name" value="MFS_trans_sf"/>
</dbReference>
<feature type="transmembrane region" description="Helical" evidence="6">
    <location>
        <begin position="470"/>
        <end position="489"/>
    </location>
</feature>
<organism evidence="8 9">
    <name type="scientific">Lithohypha guttulata</name>
    <dbReference type="NCBI Taxonomy" id="1690604"/>
    <lineage>
        <taxon>Eukaryota</taxon>
        <taxon>Fungi</taxon>
        <taxon>Dikarya</taxon>
        <taxon>Ascomycota</taxon>
        <taxon>Pezizomycotina</taxon>
        <taxon>Eurotiomycetes</taxon>
        <taxon>Chaetothyriomycetidae</taxon>
        <taxon>Chaetothyriales</taxon>
        <taxon>Trichomeriaceae</taxon>
        <taxon>Lithohypha</taxon>
    </lineage>
</organism>
<sequence length="517" mass="56107">MDTNKDYEKDTVTIGDIAGENTSSITSLDNDARINALTPEEQKKVIWRIDVRLILTLGFMYCASLMDRTNLGIAAVAGMTRDLQLSVGARYSIITLVFFFTYVLLQPPATVVLRKLGPKLFLPGTCLAWGILTLGFGFVHEWHSMIPLRLVLGVLEAGFFPGCAYLLSCWYPRYELQKRNAVFFLIGSMASAFSGVLSYGFMQLNTLGSGKNLGQSYGPTAADPDAPSGRLPGIAGWRWIFIMQGLLTCAVALIGFVTIVDFPENAAKSKGWLNMKFLTQKESDFIVARIQKDRSDAIAAKFNLSAYLRCGADLKVWGFAAIFGLTTTITYAIAFFLPLILRGMGFSVGMSQVLVAPPYVLAAVVMFGMAWAGDKYHIRSPFVIANAVLAIIGLPLLGFASSTGARYFGVFLATTAANANVPCVLTWQANNIRGQWKRALCSATLVGTGGIGGIIGSTVFRSEDAPGYRPGIYCTILAAVLIIVLSLAMDYKFWKANKRADAGGKAIEGLEGFRYTL</sequence>
<evidence type="ECO:0000259" key="7">
    <source>
        <dbReference type="PROSITE" id="PS50850"/>
    </source>
</evidence>
<feature type="transmembrane region" description="Helical" evidence="6">
    <location>
        <begin position="239"/>
        <end position="260"/>
    </location>
</feature>
<feature type="transmembrane region" description="Helical" evidence="6">
    <location>
        <begin position="407"/>
        <end position="427"/>
    </location>
</feature>